<reference evidence="2 3" key="1">
    <citation type="submission" date="2021-06" db="EMBL/GenBank/DDBJ databases">
        <authorList>
            <person name="Lee D.H."/>
        </authorList>
    </citation>
    <scope>NUCLEOTIDE SEQUENCE [LARGE SCALE GENOMIC DNA]</scope>
    <source>
        <strain evidence="2 3">MMS21-HV4-11</strain>
    </source>
</reference>
<feature type="transmembrane region" description="Helical" evidence="1">
    <location>
        <begin position="45"/>
        <end position="67"/>
    </location>
</feature>
<gene>
    <name evidence="2" type="ORF">KQ910_26265</name>
</gene>
<feature type="transmembrane region" description="Helical" evidence="1">
    <location>
        <begin position="73"/>
        <end position="92"/>
    </location>
</feature>
<keyword evidence="3" id="KW-1185">Reference proteome</keyword>
<evidence type="ECO:0000256" key="1">
    <source>
        <dbReference type="SAM" id="Phobius"/>
    </source>
</evidence>
<accession>A0ABS6ISH8</accession>
<evidence type="ECO:0000313" key="3">
    <source>
        <dbReference type="Proteomes" id="UP000727907"/>
    </source>
</evidence>
<evidence type="ECO:0008006" key="4">
    <source>
        <dbReference type="Google" id="ProtNLM"/>
    </source>
</evidence>
<organism evidence="2 3">
    <name type="scientific">Reyranella humidisoli</name>
    <dbReference type="NCBI Taxonomy" id="2849149"/>
    <lineage>
        <taxon>Bacteria</taxon>
        <taxon>Pseudomonadati</taxon>
        <taxon>Pseudomonadota</taxon>
        <taxon>Alphaproteobacteria</taxon>
        <taxon>Hyphomicrobiales</taxon>
        <taxon>Reyranellaceae</taxon>
        <taxon>Reyranella</taxon>
    </lineage>
</organism>
<protein>
    <recommendedName>
        <fullName evidence="4">YggT family protein</fullName>
    </recommendedName>
</protein>
<keyword evidence="1" id="KW-1133">Transmembrane helix</keyword>
<name>A0ABS6ISH8_9HYPH</name>
<dbReference type="EMBL" id="JAHOPB010000004">
    <property type="protein sequence ID" value="MBU8877300.1"/>
    <property type="molecule type" value="Genomic_DNA"/>
</dbReference>
<keyword evidence="1" id="KW-0812">Transmembrane</keyword>
<comment type="caution">
    <text evidence="2">The sequence shown here is derived from an EMBL/GenBank/DDBJ whole genome shotgun (WGS) entry which is preliminary data.</text>
</comment>
<dbReference type="RefSeq" id="WP_216967014.1">
    <property type="nucleotide sequence ID" value="NZ_JAHOPB010000004.1"/>
</dbReference>
<evidence type="ECO:0000313" key="2">
    <source>
        <dbReference type="EMBL" id="MBU8877300.1"/>
    </source>
</evidence>
<keyword evidence="1" id="KW-0472">Membrane</keyword>
<proteinExistence type="predicted"/>
<sequence length="106" mass="12230">MNQPDFFWGYLPFWIVNYGLSLVAWACIGRWALSFFVPALQPQNYIWRSFVWLTEWAIAAVGFVTPVSLSRRWLPLITAFWLFWLRTGFYFAMASAGLTPRLAGGG</sequence>
<feature type="transmembrane region" description="Helical" evidence="1">
    <location>
        <begin position="12"/>
        <end position="33"/>
    </location>
</feature>
<dbReference type="Proteomes" id="UP000727907">
    <property type="component" value="Unassembled WGS sequence"/>
</dbReference>